<feature type="non-terminal residue" evidence="2">
    <location>
        <position position="1"/>
    </location>
</feature>
<dbReference type="AlphaFoldDB" id="A0A1Y2HVP8"/>
<organism evidence="2 3">
    <name type="scientific">Catenaria anguillulae PL171</name>
    <dbReference type="NCBI Taxonomy" id="765915"/>
    <lineage>
        <taxon>Eukaryota</taxon>
        <taxon>Fungi</taxon>
        <taxon>Fungi incertae sedis</taxon>
        <taxon>Blastocladiomycota</taxon>
        <taxon>Blastocladiomycetes</taxon>
        <taxon>Blastocladiales</taxon>
        <taxon>Catenariaceae</taxon>
        <taxon>Catenaria</taxon>
    </lineage>
</organism>
<sequence>PMTTHDTDLPSGPLPNCLLLGTTTHARVHPRRRAFTYPVLYLGVDLADLEAGTVERQSLGVIAHNKLRPLAVWNKDYLTAGHQSIRAKLLAIVKDQSAGSIQPAHVGRVFMVTMPRYLNYAFNPLTTYYCYSATNPAQLACIVLEVNNTFGERHVYLCNPAHNATPLPAKNSRAYSHAFTVGRAFHVSPFNTRAGVYHVLTLSPDAARRLDIKLTMEIPDPPSITDPLAPSMQKVLTADLRARQLVPLTLGPLTLLRTLFGDYPTTILLTLPRVLYQAYGLAFTQKLWVYARPPIYTRDAPQLALGQARTIRALHGSALARQTRALLATGPGAAWPHAAKTLGIPLVLRDADPLAPPIMLGTGSLAQGVQVHVLEADAWEWLALCPDPVQGLIHAYVKGDIHVHPAHLVPVLRVLVHAARSPSPRAFRTGAPVRWVRRLGQVLKFGVRLGVPNVLGGAAGSKHRMWMMLAPVEAHGRAVRSRRAGVYLALLLLYTLVVQILARTWFAGMAKFAWSPLEFEERIRRYAEGRGKVESVPADRDVDGVGDEGAKEYGKRMATEEWARWVEVTKAMEEVL</sequence>
<protein>
    <submittedName>
        <fullName evidence="2">Uncharacterized protein</fullName>
    </submittedName>
</protein>
<proteinExistence type="predicted"/>
<dbReference type="STRING" id="765915.A0A1Y2HVP8"/>
<name>A0A1Y2HVP8_9FUNG</name>
<dbReference type="EMBL" id="MCFL01000010">
    <property type="protein sequence ID" value="ORZ38014.1"/>
    <property type="molecule type" value="Genomic_DNA"/>
</dbReference>
<dbReference type="OrthoDB" id="3340520at2759"/>
<dbReference type="Proteomes" id="UP000193411">
    <property type="component" value="Unassembled WGS sequence"/>
</dbReference>
<comment type="caution">
    <text evidence="2">The sequence shown here is derived from an EMBL/GenBank/DDBJ whole genome shotgun (WGS) entry which is preliminary data.</text>
</comment>
<dbReference type="Pfam" id="PF07103">
    <property type="entry name" value="DUF1365"/>
    <property type="match status" value="1"/>
</dbReference>
<keyword evidence="1" id="KW-0812">Transmembrane</keyword>
<dbReference type="PANTHER" id="PTHR33973:SF4">
    <property type="entry name" value="OS07G0153300 PROTEIN"/>
    <property type="match status" value="1"/>
</dbReference>
<keyword evidence="3" id="KW-1185">Reference proteome</keyword>
<dbReference type="PANTHER" id="PTHR33973">
    <property type="entry name" value="OS07G0153300 PROTEIN"/>
    <property type="match status" value="1"/>
</dbReference>
<evidence type="ECO:0000313" key="2">
    <source>
        <dbReference type="EMBL" id="ORZ38014.1"/>
    </source>
</evidence>
<keyword evidence="1" id="KW-1133">Transmembrane helix</keyword>
<accession>A0A1Y2HVP8</accession>
<dbReference type="InterPro" id="IPR010775">
    <property type="entry name" value="DUF1365"/>
</dbReference>
<gene>
    <name evidence="2" type="ORF">BCR44DRAFT_37054</name>
</gene>
<keyword evidence="1" id="KW-0472">Membrane</keyword>
<evidence type="ECO:0000313" key="3">
    <source>
        <dbReference type="Proteomes" id="UP000193411"/>
    </source>
</evidence>
<reference evidence="2 3" key="1">
    <citation type="submission" date="2016-07" db="EMBL/GenBank/DDBJ databases">
        <title>Pervasive Adenine N6-methylation of Active Genes in Fungi.</title>
        <authorList>
            <consortium name="DOE Joint Genome Institute"/>
            <person name="Mondo S.J."/>
            <person name="Dannebaum R.O."/>
            <person name="Kuo R.C."/>
            <person name="Labutti K."/>
            <person name="Haridas S."/>
            <person name="Kuo A."/>
            <person name="Salamov A."/>
            <person name="Ahrendt S.R."/>
            <person name="Lipzen A."/>
            <person name="Sullivan W."/>
            <person name="Andreopoulos W.B."/>
            <person name="Clum A."/>
            <person name="Lindquist E."/>
            <person name="Daum C."/>
            <person name="Ramamoorthy G.K."/>
            <person name="Gryganskyi A."/>
            <person name="Culley D."/>
            <person name="Magnuson J.K."/>
            <person name="James T.Y."/>
            <person name="O'Malley M.A."/>
            <person name="Stajich J.E."/>
            <person name="Spatafora J.W."/>
            <person name="Visel A."/>
            <person name="Grigoriev I.V."/>
        </authorList>
    </citation>
    <scope>NUCLEOTIDE SEQUENCE [LARGE SCALE GENOMIC DNA]</scope>
    <source>
        <strain evidence="2 3">PL171</strain>
    </source>
</reference>
<evidence type="ECO:0000256" key="1">
    <source>
        <dbReference type="SAM" id="Phobius"/>
    </source>
</evidence>
<feature type="transmembrane region" description="Helical" evidence="1">
    <location>
        <begin position="484"/>
        <end position="502"/>
    </location>
</feature>